<evidence type="ECO:0000313" key="1">
    <source>
        <dbReference type="EMBL" id="SDI13088.1"/>
    </source>
</evidence>
<protein>
    <submittedName>
        <fullName evidence="1">Glycosyl transferase family 2</fullName>
    </submittedName>
</protein>
<name>A0A1G8I2E8_9RHOB</name>
<dbReference type="Pfam" id="PF13704">
    <property type="entry name" value="Glyco_tranf_2_4"/>
    <property type="match status" value="1"/>
</dbReference>
<dbReference type="GO" id="GO:0016740">
    <property type="term" value="F:transferase activity"/>
    <property type="evidence" value="ECO:0007669"/>
    <property type="project" value="UniProtKB-KW"/>
</dbReference>
<dbReference type="Proteomes" id="UP000199340">
    <property type="component" value="Unassembled WGS sequence"/>
</dbReference>
<evidence type="ECO:0000313" key="2">
    <source>
        <dbReference type="Proteomes" id="UP000199340"/>
    </source>
</evidence>
<reference evidence="1 2" key="1">
    <citation type="submission" date="2016-10" db="EMBL/GenBank/DDBJ databases">
        <authorList>
            <person name="de Groot N.N."/>
        </authorList>
    </citation>
    <scope>NUCLEOTIDE SEQUENCE [LARGE SCALE GENOMIC DNA]</scope>
    <source>
        <strain evidence="1 2">DSM 28010</strain>
    </source>
</reference>
<dbReference type="AlphaFoldDB" id="A0A1G8I2E8"/>
<keyword evidence="1" id="KW-0808">Transferase</keyword>
<dbReference type="EMBL" id="FNEB01000001">
    <property type="protein sequence ID" value="SDI13088.1"/>
    <property type="molecule type" value="Genomic_DNA"/>
</dbReference>
<proteinExistence type="predicted"/>
<gene>
    <name evidence="1" type="ORF">SAMN05421850_101742</name>
</gene>
<organism evidence="1 2">
    <name type="scientific">Lutimaribacter saemankumensis</name>
    <dbReference type="NCBI Taxonomy" id="490829"/>
    <lineage>
        <taxon>Bacteria</taxon>
        <taxon>Pseudomonadati</taxon>
        <taxon>Pseudomonadota</taxon>
        <taxon>Alphaproteobacteria</taxon>
        <taxon>Rhodobacterales</taxon>
        <taxon>Roseobacteraceae</taxon>
        <taxon>Lutimaribacter</taxon>
    </lineage>
</organism>
<keyword evidence="2" id="KW-1185">Reference proteome</keyword>
<dbReference type="OrthoDB" id="7834507at2"/>
<sequence>MSDPEPTYPGGFPAILEQMEGRRDPLVYGPDEALPPLDVDFAPLKTTRVDARAPEVAGSRTTYARKFRDLSKEFDSLPELLRLHGLLIANLRRRGQPPHCAALFQRLWAEEADFLLARLDARWLVSAITTFGDHGMTDAQRRVGQSLTVLFGMMKLYETERLYSGSKPDQPHAIRKKSHKRLPLEMDPYSIAGGGLDVNLLGRLWQDASEDPVIAPLAHDLLNKLINDPAGIFRRLRIMRARRAKQLAADGVHKRKPGMMADAVDAPVPASAVKTDAASIRWGTVTLTNAPLPRIARFAAHHLDLGAARVTLFLDTPDAETAAFLSRNPAVQVIACDDAWWSAQKKPRMKAHQMRQAWVATQCYNDTDLDWLAHIDIDEFMLPQSALPDILAGAPADQAALLMPPVELLAGSAPEMFKTTPRMAGQDKSVLGTLYPTFGPHLRGGFVSHLEGKLITRTGIPGLRIGLHALSHDGAPVANRLRDDRLLLGHAHAPDWKSFRAHLEFRMTRGSYRKADKEAFRLRDVLDFLLETEGEPGLRAFFDEVCTASPELVGKLRDHGMLIEQPLNLDAAVTRQFGAVPEGA</sequence>
<dbReference type="RefSeq" id="WP_090026540.1">
    <property type="nucleotide sequence ID" value="NZ_FNEB01000001.1"/>
</dbReference>
<accession>A0A1G8I2E8</accession>
<dbReference type="STRING" id="490829.SAMN05421850_101742"/>